<dbReference type="HOGENOM" id="CLU_006586_13_2_1"/>
<dbReference type="eggNOG" id="KOG4389">
    <property type="taxonomic scope" value="Eukaryota"/>
</dbReference>
<dbReference type="EMBL" id="KB097304">
    <property type="protein sequence ID" value="ESN97682.1"/>
    <property type="molecule type" value="Genomic_DNA"/>
</dbReference>
<dbReference type="GeneID" id="20195492"/>
<reference evidence="4" key="3">
    <citation type="submission" date="2015-06" db="UniProtKB">
        <authorList>
            <consortium name="EnsemblMetazoa"/>
        </authorList>
    </citation>
    <scope>IDENTIFICATION</scope>
</reference>
<sequence>MMGVVVVTINYRLEILGFLTAADNILPGNYGLRDVVMALNWVHDNIASFRGDASRVTLVGHSVGSALVGILMTLPSTQGLFWTAVTHSGSAAAYYSCFTNQSTNFTEYIRSFGLAVGCEDNNYNVTRIKSCLKNVSTDSFLEFNQQFNSAFGVEYRPMIDNKLLMEHPREAFKAGRYHKVPVYTGVVQNEFSYIIDHVSQFGSESIKSEMLRLQNEMMTCNSGKMLSIIESIELNYIDWNQSLEFKQNNNTKDDFIKYNYYDLANDILMIAPSLFLSDVLSATNPDVFFYYFEHEKSLHVFDINYIFGVPFGNEPVENYVWNKKWNESTVEDQKLSEKMLKLWVSIFQNSKPDPIDGITWPRYNKTTQHYITISMQPTTIGQYFRIKTNYFWNTYLPKFFQKICGNTVHEWSAIFTTPKDRAVVFQSEIFILLLPIVVEMIFTISRHIGLYLL</sequence>
<dbReference type="InParanoid" id="T1EFZ0"/>
<dbReference type="PANTHER" id="PTHR43903">
    <property type="entry name" value="NEUROLIGIN"/>
    <property type="match status" value="1"/>
</dbReference>
<dbReference type="InterPro" id="IPR029058">
    <property type="entry name" value="AB_hydrolase_fold"/>
</dbReference>
<evidence type="ECO:0000256" key="1">
    <source>
        <dbReference type="ARBA" id="ARBA00005964"/>
    </source>
</evidence>
<reference evidence="5" key="1">
    <citation type="submission" date="2012-12" db="EMBL/GenBank/DDBJ databases">
        <authorList>
            <person name="Hellsten U."/>
            <person name="Grimwood J."/>
            <person name="Chapman J.A."/>
            <person name="Shapiro H."/>
            <person name="Aerts A."/>
            <person name="Otillar R.P."/>
            <person name="Terry A.Y."/>
            <person name="Boore J.L."/>
            <person name="Simakov O."/>
            <person name="Marletaz F."/>
            <person name="Cho S.-J."/>
            <person name="Edsinger-Gonzales E."/>
            <person name="Havlak P."/>
            <person name="Kuo D.-H."/>
            <person name="Larsson T."/>
            <person name="Lv J."/>
            <person name="Arendt D."/>
            <person name="Savage R."/>
            <person name="Osoegawa K."/>
            <person name="de Jong P."/>
            <person name="Lindberg D.R."/>
            <person name="Seaver E.C."/>
            <person name="Weisblat D.A."/>
            <person name="Putnam N.H."/>
            <person name="Grigoriev I.V."/>
            <person name="Rokhsar D.S."/>
        </authorList>
    </citation>
    <scope>NUCLEOTIDE SEQUENCE</scope>
</reference>
<keyword evidence="5" id="KW-1185">Reference proteome</keyword>
<dbReference type="EMBL" id="AMQM01006166">
    <property type="status" value="NOT_ANNOTATED_CDS"/>
    <property type="molecule type" value="Genomic_DNA"/>
</dbReference>
<dbReference type="EnsemblMetazoa" id="HelroT114110">
    <property type="protein sequence ID" value="HelroP114110"/>
    <property type="gene ID" value="HelroG114110"/>
</dbReference>
<dbReference type="Gene3D" id="3.40.50.1820">
    <property type="entry name" value="alpha/beta hydrolase"/>
    <property type="match status" value="1"/>
</dbReference>
<dbReference type="Proteomes" id="UP000015101">
    <property type="component" value="Unassembled WGS sequence"/>
</dbReference>
<name>T1EFZ0_HELRO</name>
<reference evidence="3 5" key="2">
    <citation type="journal article" date="2013" name="Nature">
        <title>Insights into bilaterian evolution from three spiralian genomes.</title>
        <authorList>
            <person name="Simakov O."/>
            <person name="Marletaz F."/>
            <person name="Cho S.J."/>
            <person name="Edsinger-Gonzales E."/>
            <person name="Havlak P."/>
            <person name="Hellsten U."/>
            <person name="Kuo D.H."/>
            <person name="Larsson T."/>
            <person name="Lv J."/>
            <person name="Arendt D."/>
            <person name="Savage R."/>
            <person name="Osoegawa K."/>
            <person name="de Jong P."/>
            <person name="Grimwood J."/>
            <person name="Chapman J.A."/>
            <person name="Shapiro H."/>
            <person name="Aerts A."/>
            <person name="Otillar R.P."/>
            <person name="Terry A.Y."/>
            <person name="Boore J.L."/>
            <person name="Grigoriev I.V."/>
            <person name="Lindberg D.R."/>
            <person name="Seaver E.C."/>
            <person name="Weisblat D.A."/>
            <person name="Putnam N.H."/>
            <person name="Rokhsar D.S."/>
        </authorList>
    </citation>
    <scope>NUCLEOTIDE SEQUENCE</scope>
</reference>
<evidence type="ECO:0000313" key="4">
    <source>
        <dbReference type="EnsemblMetazoa" id="HelroP114110"/>
    </source>
</evidence>
<dbReference type="AlphaFoldDB" id="T1EFZ0"/>
<dbReference type="SUPFAM" id="SSF53474">
    <property type="entry name" value="alpha/beta-Hydrolases"/>
    <property type="match status" value="1"/>
</dbReference>
<feature type="domain" description="Carboxylesterase type B" evidence="2">
    <location>
        <begin position="3"/>
        <end position="387"/>
    </location>
</feature>
<evidence type="ECO:0000259" key="2">
    <source>
        <dbReference type="Pfam" id="PF00135"/>
    </source>
</evidence>
<dbReference type="CTD" id="20195492"/>
<dbReference type="RefSeq" id="XP_009024142.1">
    <property type="nucleotide sequence ID" value="XM_009025894.1"/>
</dbReference>
<comment type="similarity">
    <text evidence="1">Belongs to the type-B carboxylesterase/lipase family.</text>
</comment>
<dbReference type="InterPro" id="IPR051093">
    <property type="entry name" value="Neuroligin/BSAL"/>
</dbReference>
<evidence type="ECO:0000313" key="5">
    <source>
        <dbReference type="Proteomes" id="UP000015101"/>
    </source>
</evidence>
<proteinExistence type="inferred from homology"/>
<dbReference type="EMBL" id="AMQM01006165">
    <property type="status" value="NOT_ANNOTATED_CDS"/>
    <property type="molecule type" value="Genomic_DNA"/>
</dbReference>
<protein>
    <recommendedName>
        <fullName evidence="2">Carboxylesterase type B domain-containing protein</fullName>
    </recommendedName>
</protein>
<evidence type="ECO:0000313" key="3">
    <source>
        <dbReference type="EMBL" id="ESN97682.1"/>
    </source>
</evidence>
<dbReference type="OMA" id="HEWSAIF"/>
<dbReference type="OrthoDB" id="408631at2759"/>
<dbReference type="Pfam" id="PF00135">
    <property type="entry name" value="COesterase"/>
    <property type="match status" value="1"/>
</dbReference>
<dbReference type="STRING" id="6412.T1EFZ0"/>
<gene>
    <name evidence="4" type="primary">20195492</name>
    <name evidence="3" type="ORF">HELRODRAFT_114110</name>
</gene>
<accession>T1EFZ0</accession>
<organism evidence="4 5">
    <name type="scientific">Helobdella robusta</name>
    <name type="common">Californian leech</name>
    <dbReference type="NCBI Taxonomy" id="6412"/>
    <lineage>
        <taxon>Eukaryota</taxon>
        <taxon>Metazoa</taxon>
        <taxon>Spiralia</taxon>
        <taxon>Lophotrochozoa</taxon>
        <taxon>Annelida</taxon>
        <taxon>Clitellata</taxon>
        <taxon>Hirudinea</taxon>
        <taxon>Rhynchobdellida</taxon>
        <taxon>Glossiphoniidae</taxon>
        <taxon>Helobdella</taxon>
    </lineage>
</organism>
<dbReference type="InterPro" id="IPR002018">
    <property type="entry name" value="CarbesteraseB"/>
</dbReference>
<dbReference type="KEGG" id="hro:HELRODRAFT_114110"/>